<evidence type="ECO:0000256" key="4">
    <source>
        <dbReference type="ARBA" id="ARBA00022989"/>
    </source>
</evidence>
<evidence type="ECO:0000256" key="1">
    <source>
        <dbReference type="ARBA" id="ARBA00004141"/>
    </source>
</evidence>
<evidence type="ECO:0000256" key="5">
    <source>
        <dbReference type="ARBA" id="ARBA00023136"/>
    </source>
</evidence>
<dbReference type="EMBL" id="MSCJ01000001">
    <property type="protein sequence ID" value="PQJ68199.1"/>
    <property type="molecule type" value="Genomic_DNA"/>
</dbReference>
<evidence type="ECO:0000313" key="8">
    <source>
        <dbReference type="Proteomes" id="UP000238730"/>
    </source>
</evidence>
<dbReference type="GO" id="GO:0016787">
    <property type="term" value="F:hydrolase activity"/>
    <property type="evidence" value="ECO:0007669"/>
    <property type="project" value="TreeGrafter"/>
</dbReference>
<evidence type="ECO:0000256" key="6">
    <source>
        <dbReference type="SAM" id="Phobius"/>
    </source>
</evidence>
<dbReference type="PANTHER" id="PTHR31885:SF6">
    <property type="entry name" value="GH04784P"/>
    <property type="match status" value="1"/>
</dbReference>
<feature type="transmembrane region" description="Helical" evidence="6">
    <location>
        <begin position="129"/>
        <end position="148"/>
    </location>
</feature>
<feature type="transmembrane region" description="Helical" evidence="6">
    <location>
        <begin position="73"/>
        <end position="93"/>
    </location>
</feature>
<dbReference type="InterPro" id="IPR012506">
    <property type="entry name" value="TMEM86B-like"/>
</dbReference>
<feature type="transmembrane region" description="Helical" evidence="6">
    <location>
        <begin position="99"/>
        <end position="122"/>
    </location>
</feature>
<gene>
    <name evidence="7" type="ORF">BTO08_12855</name>
</gene>
<reference evidence="7 8" key="1">
    <citation type="submission" date="2016-12" db="EMBL/GenBank/DDBJ databases">
        <title>Diversity of luminous bacteria.</title>
        <authorList>
            <person name="Yoshizawa S."/>
            <person name="Kogure K."/>
        </authorList>
    </citation>
    <scope>NUCLEOTIDE SEQUENCE [LARGE SCALE GENOMIC DNA]</scope>
    <source>
        <strain evidence="7 8">LC1-200</strain>
    </source>
</reference>
<keyword evidence="3 6" id="KW-0812">Transmembrane</keyword>
<dbReference type="Pfam" id="PF07947">
    <property type="entry name" value="YhhN"/>
    <property type="match status" value="1"/>
</dbReference>
<organism evidence="7 8">
    <name type="scientific">Photobacterium angustum</name>
    <dbReference type="NCBI Taxonomy" id="661"/>
    <lineage>
        <taxon>Bacteria</taxon>
        <taxon>Pseudomonadati</taxon>
        <taxon>Pseudomonadota</taxon>
        <taxon>Gammaproteobacteria</taxon>
        <taxon>Vibrionales</taxon>
        <taxon>Vibrionaceae</taxon>
        <taxon>Photobacterium</taxon>
    </lineage>
</organism>
<comment type="subcellular location">
    <subcellularLocation>
        <location evidence="1">Membrane</location>
        <topology evidence="1">Multi-pass membrane protein</topology>
    </subcellularLocation>
</comment>
<feature type="transmembrane region" description="Helical" evidence="6">
    <location>
        <begin position="181"/>
        <end position="205"/>
    </location>
</feature>
<name>A0A2S7W1H8_PHOAN</name>
<dbReference type="GO" id="GO:0016020">
    <property type="term" value="C:membrane"/>
    <property type="evidence" value="ECO:0007669"/>
    <property type="project" value="UniProtKB-SubCell"/>
</dbReference>
<sequence length="206" mass="22902">MWLCIIFLAVLHITAAYRGPRWLYYVSKPLTVMLMVIQCVWIGAPSFYYWAIVVGLCFSIIGDIYLMLPTDRFFAGLMSFFLAHIAFTVAFASQWQGTISWWLLALCLAIGIVVFLLLLPSLAPLQTPVAFYILIIMAMIFAAGQYWLLSHSQAALFTVVGAILFVLSDLTLAVNRFKGEFGAATAIIMSTYFIAQGLFVGSVLVL</sequence>
<evidence type="ECO:0000256" key="2">
    <source>
        <dbReference type="ARBA" id="ARBA00007375"/>
    </source>
</evidence>
<protein>
    <submittedName>
        <fullName evidence="7">Lysoplasmalogenase</fullName>
    </submittedName>
</protein>
<keyword evidence="4 6" id="KW-1133">Transmembrane helix</keyword>
<proteinExistence type="inferred from homology"/>
<feature type="transmembrane region" description="Helical" evidence="6">
    <location>
        <begin position="154"/>
        <end position="174"/>
    </location>
</feature>
<comment type="caution">
    <text evidence="7">The sequence shown here is derived from an EMBL/GenBank/DDBJ whole genome shotgun (WGS) entry which is preliminary data.</text>
</comment>
<comment type="similarity">
    <text evidence="2">Belongs to the TMEM86 family.</text>
</comment>
<evidence type="ECO:0000313" key="7">
    <source>
        <dbReference type="EMBL" id="PQJ68199.1"/>
    </source>
</evidence>
<dbReference type="PANTHER" id="PTHR31885">
    <property type="entry name" value="GH04784P"/>
    <property type="match status" value="1"/>
</dbReference>
<dbReference type="AlphaFoldDB" id="A0A2S7W1H8"/>
<dbReference type="RefSeq" id="WP_105061182.1">
    <property type="nucleotide sequence ID" value="NZ_MSCJ01000001.1"/>
</dbReference>
<dbReference type="Proteomes" id="UP000238730">
    <property type="component" value="Unassembled WGS sequence"/>
</dbReference>
<evidence type="ECO:0000256" key="3">
    <source>
        <dbReference type="ARBA" id="ARBA00022692"/>
    </source>
</evidence>
<feature type="transmembrane region" description="Helical" evidence="6">
    <location>
        <begin position="32"/>
        <end position="61"/>
    </location>
</feature>
<dbReference type="OrthoDB" id="5592477at2"/>
<accession>A0A2S7W1H8</accession>
<keyword evidence="5 6" id="KW-0472">Membrane</keyword>